<dbReference type="FunFam" id="3.30.230.40:FF:000001">
    <property type="entry name" value="Imidazoleglycerol-phosphate dehydratase HisB"/>
    <property type="match status" value="1"/>
</dbReference>
<comment type="subcellular location">
    <subcellularLocation>
        <location evidence="6">Cytoplasm</location>
    </subcellularLocation>
</comment>
<name>A0A2K5AP12_9ARCH</name>
<evidence type="ECO:0000256" key="1">
    <source>
        <dbReference type="ARBA" id="ARBA00005047"/>
    </source>
</evidence>
<dbReference type="SUPFAM" id="SSF54211">
    <property type="entry name" value="Ribosomal protein S5 domain 2-like"/>
    <property type="match status" value="2"/>
</dbReference>
<protein>
    <recommendedName>
        <fullName evidence="2 6">Imidazoleglycerol-phosphate dehydratase</fullName>
        <shortName evidence="6">IGPD</shortName>
        <ecNumber evidence="6">4.2.1.19</ecNumber>
    </recommendedName>
</protein>
<reference evidence="8" key="1">
    <citation type="submission" date="2018-01" db="EMBL/GenBank/DDBJ databases">
        <authorList>
            <person name="Kerou L M."/>
        </authorList>
    </citation>
    <scope>NUCLEOTIDE SEQUENCE [LARGE SCALE GENOMIC DNA]</scope>
    <source>
        <strain evidence="8">SCU2</strain>
    </source>
</reference>
<sequence>MQEKERRSRVERYTNETSVEVEVDLDGNGLYSVETGIRFLDHMIASISKHSLIDIRLKGVSKDGIRHHLIEDVAITLASALDKALGSRDGIERFGYAMVPMDDALAFVALDLVRRAYHAIDLKLANGVEDMVKEDIEHFFTSFALNLNACIHVVVQYGSNDHHKVEAACKALGVALRNAAVINPRKGIASTKGTI</sequence>
<dbReference type="FunFam" id="3.30.230.40:FF:000003">
    <property type="entry name" value="Imidazoleglycerol-phosphate dehydratase HisB"/>
    <property type="match status" value="1"/>
</dbReference>
<evidence type="ECO:0000256" key="4">
    <source>
        <dbReference type="ARBA" id="ARBA00023102"/>
    </source>
</evidence>
<proteinExistence type="inferred from homology"/>
<keyword evidence="3 6" id="KW-0028">Amino-acid biosynthesis</keyword>
<keyword evidence="4 6" id="KW-0368">Histidine biosynthesis</keyword>
<dbReference type="RefSeq" id="WP_103287792.1">
    <property type="nucleotide sequence ID" value="NZ_LT981265.1"/>
</dbReference>
<dbReference type="GO" id="GO:0005737">
    <property type="term" value="C:cytoplasm"/>
    <property type="evidence" value="ECO:0007669"/>
    <property type="project" value="UniProtKB-SubCell"/>
</dbReference>
<dbReference type="InterPro" id="IPR020568">
    <property type="entry name" value="Ribosomal_Su5_D2-typ_SF"/>
</dbReference>
<dbReference type="PANTHER" id="PTHR23133">
    <property type="entry name" value="IMIDAZOLEGLYCEROL-PHOSPHATE DEHYDRATASE HIS7"/>
    <property type="match status" value="1"/>
</dbReference>
<keyword evidence="5 6" id="KW-0456">Lyase</keyword>
<dbReference type="UniPathway" id="UPA00031">
    <property type="reaction ID" value="UER00011"/>
</dbReference>
<dbReference type="PANTHER" id="PTHR23133:SF2">
    <property type="entry name" value="IMIDAZOLEGLYCEROL-PHOSPHATE DEHYDRATASE"/>
    <property type="match status" value="1"/>
</dbReference>
<dbReference type="Proteomes" id="UP000236248">
    <property type="component" value="Chromosome NCAV"/>
</dbReference>
<evidence type="ECO:0000256" key="6">
    <source>
        <dbReference type="HAMAP-Rule" id="MF_00076"/>
    </source>
</evidence>
<dbReference type="Gene3D" id="3.30.230.40">
    <property type="entry name" value="Imidazole glycerol phosphate dehydratase, domain 1"/>
    <property type="match status" value="2"/>
</dbReference>
<dbReference type="InterPro" id="IPR038494">
    <property type="entry name" value="IGPD_sf"/>
</dbReference>
<comment type="catalytic activity">
    <reaction evidence="6">
        <text>D-erythro-1-(imidazol-4-yl)glycerol 3-phosphate = 3-(imidazol-4-yl)-2-oxopropyl phosphate + H2O</text>
        <dbReference type="Rhea" id="RHEA:11040"/>
        <dbReference type="ChEBI" id="CHEBI:15377"/>
        <dbReference type="ChEBI" id="CHEBI:57766"/>
        <dbReference type="ChEBI" id="CHEBI:58278"/>
        <dbReference type="EC" id="4.2.1.19"/>
    </reaction>
</comment>
<evidence type="ECO:0000256" key="2">
    <source>
        <dbReference type="ARBA" id="ARBA00016664"/>
    </source>
</evidence>
<dbReference type="EMBL" id="LT981265">
    <property type="protein sequence ID" value="SPC33381.1"/>
    <property type="molecule type" value="Genomic_DNA"/>
</dbReference>
<dbReference type="CDD" id="cd07914">
    <property type="entry name" value="IGPD"/>
    <property type="match status" value="1"/>
</dbReference>
<evidence type="ECO:0000313" key="7">
    <source>
        <dbReference type="EMBL" id="SPC33381.1"/>
    </source>
</evidence>
<dbReference type="Pfam" id="PF00475">
    <property type="entry name" value="IGPD"/>
    <property type="match status" value="1"/>
</dbReference>
<dbReference type="EC" id="4.2.1.19" evidence="6"/>
<evidence type="ECO:0000256" key="5">
    <source>
        <dbReference type="ARBA" id="ARBA00023239"/>
    </source>
</evidence>
<dbReference type="GO" id="GO:0000105">
    <property type="term" value="P:L-histidine biosynthetic process"/>
    <property type="evidence" value="ECO:0007669"/>
    <property type="project" value="UniProtKB-UniRule"/>
</dbReference>
<dbReference type="HAMAP" id="MF_00076">
    <property type="entry name" value="HisB"/>
    <property type="match status" value="1"/>
</dbReference>
<comment type="pathway">
    <text evidence="1 6">Amino-acid biosynthesis; L-histidine biosynthesis; L-histidine from 5-phospho-alpha-D-ribose 1-diphosphate: step 6/9.</text>
</comment>
<dbReference type="InterPro" id="IPR000807">
    <property type="entry name" value="ImidazoleglycerolP_deHydtase"/>
</dbReference>
<accession>A0A2K5AP12</accession>
<keyword evidence="6" id="KW-0963">Cytoplasm</keyword>
<dbReference type="AlphaFoldDB" id="A0A2K5AP12"/>
<keyword evidence="8" id="KW-1185">Reference proteome</keyword>
<evidence type="ECO:0000256" key="3">
    <source>
        <dbReference type="ARBA" id="ARBA00022605"/>
    </source>
</evidence>
<evidence type="ECO:0000313" key="8">
    <source>
        <dbReference type="Proteomes" id="UP000236248"/>
    </source>
</evidence>
<gene>
    <name evidence="6 7" type="primary">hisB</name>
    <name evidence="7" type="ORF">NCAV_0181</name>
</gene>
<dbReference type="NCBIfam" id="NF002114">
    <property type="entry name" value="PRK00951.2-4"/>
    <property type="match status" value="1"/>
</dbReference>
<dbReference type="GO" id="GO:0004424">
    <property type="term" value="F:imidazoleglycerol-phosphate dehydratase activity"/>
    <property type="evidence" value="ECO:0007669"/>
    <property type="project" value="UniProtKB-UniRule"/>
</dbReference>
<organism evidence="7 8">
    <name type="scientific">Candidatus Nitrosocaldus cavascurensis</name>
    <dbReference type="NCBI Taxonomy" id="2058097"/>
    <lineage>
        <taxon>Archaea</taxon>
        <taxon>Nitrososphaerota</taxon>
        <taxon>Nitrososphaeria</taxon>
        <taxon>Candidatus Nitrosocaldales</taxon>
        <taxon>Candidatus Nitrosocaldaceae</taxon>
        <taxon>Candidatus Nitrosocaldus</taxon>
    </lineage>
</organism>
<dbReference type="GeneID" id="41594282"/>
<dbReference type="KEGG" id="ncv:NCAV_0181"/>
<comment type="similarity">
    <text evidence="6">Belongs to the imidazoleglycerol-phosphate dehydratase family.</text>
</comment>